<feature type="region of interest" description="Disordered" evidence="1">
    <location>
        <begin position="255"/>
        <end position="346"/>
    </location>
</feature>
<feature type="compositionally biased region" description="Gly residues" evidence="1">
    <location>
        <begin position="292"/>
        <end position="305"/>
    </location>
</feature>
<feature type="compositionally biased region" description="Basic and acidic residues" evidence="1">
    <location>
        <begin position="267"/>
        <end position="290"/>
    </location>
</feature>
<dbReference type="Proteomes" id="UP000018144">
    <property type="component" value="Unassembled WGS sequence"/>
</dbReference>
<feature type="compositionally biased region" description="Basic and acidic residues" evidence="1">
    <location>
        <begin position="166"/>
        <end position="180"/>
    </location>
</feature>
<dbReference type="Gene3D" id="1.20.5.170">
    <property type="match status" value="1"/>
</dbReference>
<name>U4KUE9_PYROM</name>
<feature type="compositionally biased region" description="Basic and acidic residues" evidence="1">
    <location>
        <begin position="110"/>
        <end position="122"/>
    </location>
</feature>
<evidence type="ECO:0000313" key="3">
    <source>
        <dbReference type="Proteomes" id="UP000018144"/>
    </source>
</evidence>
<dbReference type="OrthoDB" id="3555317at2759"/>
<gene>
    <name evidence="2" type="ORF">PCON_01899</name>
</gene>
<protein>
    <recommendedName>
        <fullName evidence="4">BZIP domain-containing protein</fullName>
    </recommendedName>
</protein>
<evidence type="ECO:0008006" key="4">
    <source>
        <dbReference type="Google" id="ProtNLM"/>
    </source>
</evidence>
<feature type="compositionally biased region" description="Polar residues" evidence="1">
    <location>
        <begin position="1"/>
        <end position="15"/>
    </location>
</feature>
<feature type="region of interest" description="Disordered" evidence="1">
    <location>
        <begin position="527"/>
        <end position="591"/>
    </location>
</feature>
<sequence length="610" mass="67669">MNNNNDTMRDPQSGQYPEIRRSSRQHYASTISMSQPAQYHTSAEQPYPLDLSFPPQHIGTSQRPTPGNGYLDSFSTGLPDVMEMEMPPPFGMDLGILSSQHHRDLRLLSSRPKEGSGSESVHDGVSGESGGSGRSRQRLQRSTRAQSDDSIDTPPAMPGKKQRGRPRLDPTDENAADRRRTQIRLAQRAYRLRKETTISSLRSRVTDLENAIEGMQNTFLELHEFAMGSTAKHDQRTIKALTERFMAQSKAALGIENPEMLPEEEHEDGRGSPHNTHTENSERPRSRDDGGPTSGGSSGLGGIAAWGGFQNPSYTRGQNQDDGNNYCPPVDSTSRSTYESIPNDQSNFFMDPHQVATTSARSELLYGYPSPPISHELEVPKSYAYNEGSFSRRLHRSALENAYRLLSNPNTNESDIARIFAYTLCYASKKDVMNTVTHLLRAGSTDSLSPRDYPQLVGQYPPKPLDKYDDILQAYQDKARMDILGNGNNAALREAAHKQLKKLGIHNKFLRPIDVENVLIENGILDNNNGNNGNPNSFNRNFPQSSPESLNDLRYQTSSSPRTPPQGLYQKASEARTSPNGGLRSIPSGGSGLSVKKSVDLELFIKEEYV</sequence>
<feature type="compositionally biased region" description="Polar residues" evidence="1">
    <location>
        <begin position="331"/>
        <end position="346"/>
    </location>
</feature>
<dbReference type="AlphaFoldDB" id="U4KUE9"/>
<feature type="region of interest" description="Disordered" evidence="1">
    <location>
        <begin position="1"/>
        <end position="86"/>
    </location>
</feature>
<feature type="compositionally biased region" description="Polar residues" evidence="1">
    <location>
        <begin position="542"/>
        <end position="561"/>
    </location>
</feature>
<dbReference type="PANTHER" id="PTHR40618:SF1">
    <property type="entry name" value="B-ZIP TRANSCRIPTION FACTOR (EUROFUNG)"/>
    <property type="match status" value="1"/>
</dbReference>
<dbReference type="eggNOG" id="ENOG502S6P7">
    <property type="taxonomic scope" value="Eukaryota"/>
</dbReference>
<dbReference type="STRING" id="1076935.U4KUE9"/>
<dbReference type="EMBL" id="HF935199">
    <property type="protein sequence ID" value="CCX04351.1"/>
    <property type="molecule type" value="Genomic_DNA"/>
</dbReference>
<accession>U4KUE9</accession>
<dbReference type="SUPFAM" id="SSF57959">
    <property type="entry name" value="Leucine zipper domain"/>
    <property type="match status" value="1"/>
</dbReference>
<dbReference type="PANTHER" id="PTHR40618">
    <property type="entry name" value="B-ZIP TRANSCRIPTION FACTOR (EUROFUNG)-RELATED"/>
    <property type="match status" value="1"/>
</dbReference>
<feature type="compositionally biased region" description="Polar residues" evidence="1">
    <location>
        <begin position="310"/>
        <end position="323"/>
    </location>
</feature>
<keyword evidence="3" id="KW-1185">Reference proteome</keyword>
<reference evidence="2 3" key="1">
    <citation type="journal article" date="2013" name="PLoS Genet.">
        <title>The genome and development-dependent transcriptomes of Pyronema confluens: a window into fungal evolution.</title>
        <authorList>
            <person name="Traeger S."/>
            <person name="Altegoer F."/>
            <person name="Freitag M."/>
            <person name="Gabaldon T."/>
            <person name="Kempken F."/>
            <person name="Kumar A."/>
            <person name="Marcet-Houben M."/>
            <person name="Poggeler S."/>
            <person name="Stajich J.E."/>
            <person name="Nowrousian M."/>
        </authorList>
    </citation>
    <scope>NUCLEOTIDE SEQUENCE [LARGE SCALE GENOMIC DNA]</scope>
    <source>
        <strain evidence="3">CBS 100304</strain>
        <tissue evidence="2">Vegetative mycelium</tissue>
    </source>
</reference>
<organism evidence="2 3">
    <name type="scientific">Pyronema omphalodes (strain CBS 100304)</name>
    <name type="common">Pyronema confluens</name>
    <dbReference type="NCBI Taxonomy" id="1076935"/>
    <lineage>
        <taxon>Eukaryota</taxon>
        <taxon>Fungi</taxon>
        <taxon>Dikarya</taxon>
        <taxon>Ascomycota</taxon>
        <taxon>Pezizomycotina</taxon>
        <taxon>Pezizomycetes</taxon>
        <taxon>Pezizales</taxon>
        <taxon>Pyronemataceae</taxon>
        <taxon>Pyronema</taxon>
    </lineage>
</organism>
<evidence type="ECO:0000313" key="2">
    <source>
        <dbReference type="EMBL" id="CCX04351.1"/>
    </source>
</evidence>
<feature type="region of interest" description="Disordered" evidence="1">
    <location>
        <begin position="110"/>
        <end position="181"/>
    </location>
</feature>
<feature type="compositionally biased region" description="Polar residues" evidence="1">
    <location>
        <begin position="25"/>
        <end position="44"/>
    </location>
</feature>
<evidence type="ECO:0000256" key="1">
    <source>
        <dbReference type="SAM" id="MobiDB-lite"/>
    </source>
</evidence>
<feature type="compositionally biased region" description="Low complexity" evidence="1">
    <location>
        <begin position="527"/>
        <end position="541"/>
    </location>
</feature>
<proteinExistence type="predicted"/>
<dbReference type="InterPro" id="IPR046347">
    <property type="entry name" value="bZIP_sf"/>
</dbReference>
<dbReference type="CDD" id="cd14688">
    <property type="entry name" value="bZIP_YAP"/>
    <property type="match status" value="1"/>
</dbReference>
<dbReference type="GO" id="GO:0003700">
    <property type="term" value="F:DNA-binding transcription factor activity"/>
    <property type="evidence" value="ECO:0007669"/>
    <property type="project" value="InterPro"/>
</dbReference>